<dbReference type="CDD" id="cd00090">
    <property type="entry name" value="HTH_ARSR"/>
    <property type="match status" value="1"/>
</dbReference>
<dbReference type="NCBIfam" id="TIGR00121">
    <property type="entry name" value="birA_ligase"/>
    <property type="match status" value="1"/>
</dbReference>
<protein>
    <recommendedName>
        <fullName evidence="3">Bifunctional ligase/repressor BirA</fullName>
    </recommendedName>
    <alternativeName>
        <fullName evidence="3">Biotin--[acetyl-CoA-carboxylase] ligase</fullName>
        <ecNumber evidence="3">6.3.4.15</ecNumber>
    </alternativeName>
    <alternativeName>
        <fullName evidence="3">Biotin--protein ligase</fullName>
    </alternativeName>
    <alternativeName>
        <fullName evidence="3">Biotin-[acetyl-CoA carboxylase] synthetase</fullName>
    </alternativeName>
</protein>
<dbReference type="Proteomes" id="UP000014923">
    <property type="component" value="Unassembled WGS sequence"/>
</dbReference>
<dbReference type="InterPro" id="IPR003142">
    <property type="entry name" value="BPL_C"/>
</dbReference>
<dbReference type="GO" id="GO:0009249">
    <property type="term" value="P:protein lipoylation"/>
    <property type="evidence" value="ECO:0007669"/>
    <property type="project" value="UniProtKB-ARBA"/>
</dbReference>
<comment type="caution">
    <text evidence="5">The sequence shown here is derived from an EMBL/GenBank/DDBJ whole genome shotgun (WGS) entry which is preliminary data.</text>
</comment>
<gene>
    <name evidence="3" type="primary">birA</name>
    <name evidence="5" type="ORF">TCEL_02008</name>
</gene>
<dbReference type="EC" id="6.3.4.15" evidence="3"/>
<keyword evidence="3" id="KW-0805">Transcription regulation</keyword>
<keyword evidence="3" id="KW-0804">Transcription</keyword>
<evidence type="ECO:0000256" key="1">
    <source>
        <dbReference type="ARBA" id="ARBA00022598"/>
    </source>
</evidence>
<keyword evidence="2 3" id="KW-0092">Biotin</keyword>
<dbReference type="HOGENOM" id="CLU_051096_0_0_9"/>
<comment type="similarity">
    <text evidence="3">Belongs to the biotin--protein ligase family.</text>
</comment>
<keyword evidence="3" id="KW-0678">Repressor</keyword>
<dbReference type="SUPFAM" id="SSF46785">
    <property type="entry name" value="Winged helix' DNA-binding domain"/>
    <property type="match status" value="1"/>
</dbReference>
<dbReference type="EMBL" id="CAVN010000093">
    <property type="protein sequence ID" value="CDF58094.1"/>
    <property type="molecule type" value="Genomic_DNA"/>
</dbReference>
<evidence type="ECO:0000256" key="3">
    <source>
        <dbReference type="HAMAP-Rule" id="MF_00978"/>
    </source>
</evidence>
<dbReference type="InterPro" id="IPR004143">
    <property type="entry name" value="BPL_LPL_catalytic"/>
</dbReference>
<feature type="binding site" evidence="3">
    <location>
        <begin position="116"/>
        <end position="118"/>
    </location>
    <ligand>
        <name>biotin</name>
        <dbReference type="ChEBI" id="CHEBI:57586"/>
    </ligand>
</feature>
<dbReference type="CDD" id="cd16442">
    <property type="entry name" value="BPL"/>
    <property type="match status" value="1"/>
</dbReference>
<feature type="binding site" evidence="3">
    <location>
        <position position="112"/>
    </location>
    <ligand>
        <name>biotin</name>
        <dbReference type="ChEBI" id="CHEBI:57586"/>
    </ligand>
</feature>
<dbReference type="AlphaFoldDB" id="R7RPY3"/>
<evidence type="ECO:0000256" key="2">
    <source>
        <dbReference type="ARBA" id="ARBA00023267"/>
    </source>
</evidence>
<keyword evidence="3" id="KW-0238">DNA-binding</keyword>
<dbReference type="InterPro" id="IPR036390">
    <property type="entry name" value="WH_DNA-bd_sf"/>
</dbReference>
<reference evidence="5" key="1">
    <citation type="submission" date="2013-03" db="EMBL/GenBank/DDBJ databases">
        <title>Draft genome sequence of the hydrogen-ethanol-producing anaerobic alkalithermophilic Caloramator celere.</title>
        <authorList>
            <person name="Ciranna A."/>
            <person name="Larjo A."/>
            <person name="Kivisto A."/>
            <person name="Santala V."/>
            <person name="Roos C."/>
            <person name="Karp M."/>
        </authorList>
    </citation>
    <scope>NUCLEOTIDE SEQUENCE [LARGE SCALE GENOMIC DNA]</scope>
    <source>
        <strain evidence="5">DSM 8682</strain>
    </source>
</reference>
<dbReference type="GO" id="GO:0006355">
    <property type="term" value="P:regulation of DNA-templated transcription"/>
    <property type="evidence" value="ECO:0007669"/>
    <property type="project" value="UniProtKB-UniRule"/>
</dbReference>
<comment type="catalytic activity">
    <reaction evidence="3">
        <text>biotin + L-lysyl-[protein] + ATP = N(6)-biotinyl-L-lysyl-[protein] + AMP + diphosphate + H(+)</text>
        <dbReference type="Rhea" id="RHEA:11756"/>
        <dbReference type="Rhea" id="RHEA-COMP:9752"/>
        <dbReference type="Rhea" id="RHEA-COMP:10505"/>
        <dbReference type="ChEBI" id="CHEBI:15378"/>
        <dbReference type="ChEBI" id="CHEBI:29969"/>
        <dbReference type="ChEBI" id="CHEBI:30616"/>
        <dbReference type="ChEBI" id="CHEBI:33019"/>
        <dbReference type="ChEBI" id="CHEBI:57586"/>
        <dbReference type="ChEBI" id="CHEBI:83144"/>
        <dbReference type="ChEBI" id="CHEBI:456215"/>
        <dbReference type="EC" id="6.3.4.15"/>
    </reaction>
</comment>
<feature type="DNA-binding region" description="H-T-H motif" evidence="3">
    <location>
        <begin position="18"/>
        <end position="37"/>
    </location>
</feature>
<dbReference type="Gene3D" id="3.30.930.10">
    <property type="entry name" value="Bira Bifunctional Protein, Domain 2"/>
    <property type="match status" value="1"/>
</dbReference>
<feature type="binding site" evidence="3">
    <location>
        <position position="182"/>
    </location>
    <ligand>
        <name>biotin</name>
        <dbReference type="ChEBI" id="CHEBI:57586"/>
    </ligand>
</feature>
<dbReference type="HAMAP" id="MF_00978">
    <property type="entry name" value="Bifunct_BirA"/>
    <property type="match status" value="1"/>
</dbReference>
<keyword evidence="6" id="KW-1185">Reference proteome</keyword>
<dbReference type="GO" id="GO:0005524">
    <property type="term" value="F:ATP binding"/>
    <property type="evidence" value="ECO:0007669"/>
    <property type="project" value="UniProtKB-UniRule"/>
</dbReference>
<dbReference type="PANTHER" id="PTHR12835:SF5">
    <property type="entry name" value="BIOTIN--PROTEIN LIGASE"/>
    <property type="match status" value="1"/>
</dbReference>
<dbReference type="InterPro" id="IPR011991">
    <property type="entry name" value="ArsR-like_HTH"/>
</dbReference>
<feature type="domain" description="BPL/LPL catalytic" evidence="4">
    <location>
        <begin position="66"/>
        <end position="255"/>
    </location>
</feature>
<dbReference type="eggNOG" id="COG1654">
    <property type="taxonomic scope" value="Bacteria"/>
</dbReference>
<keyword evidence="3" id="KW-0547">Nucleotide-binding</keyword>
<sequence length="326" mass="36619">MKSKILNILKSSDTYVSGEEMSKKLGISRSAIWKHISQLKNEGYVIESITNNGYKLIETPDILTYDEISQYLHTQFVGRNILHFKKIESTNKYAKTIANESVDGTVVIAEEQTAGRGRLGRQWVSPQGKGIWMSILLKPDILPTDAHKLTLLTASSVFNALKEYKLDIKIKWPNDILINNKKVCGILTEMSAELNKINFLVIGIGINVNIEKSEFGDDLKDKATSLKIEIGNDINRKKLTAEILNNFESLYLQFLKNNDISKALEIARNNSALINNYVEITTPQTNYVAKVIGIADDCTLIIENNGKIERLISGEVSLHTNYNTKI</sequence>
<dbReference type="GO" id="GO:0016740">
    <property type="term" value="F:transferase activity"/>
    <property type="evidence" value="ECO:0007669"/>
    <property type="project" value="UniProtKB-ARBA"/>
</dbReference>
<dbReference type="Gene3D" id="1.10.10.10">
    <property type="entry name" value="Winged helix-like DNA-binding domain superfamily/Winged helix DNA-binding domain"/>
    <property type="match status" value="1"/>
</dbReference>
<dbReference type="Pfam" id="PF02237">
    <property type="entry name" value="BPL_C"/>
    <property type="match status" value="1"/>
</dbReference>
<dbReference type="InterPro" id="IPR045864">
    <property type="entry name" value="aa-tRNA-synth_II/BPL/LPL"/>
</dbReference>
<evidence type="ECO:0000313" key="6">
    <source>
        <dbReference type="Proteomes" id="UP000014923"/>
    </source>
</evidence>
<dbReference type="PROSITE" id="PS51733">
    <property type="entry name" value="BPL_LPL_CATALYTIC"/>
    <property type="match status" value="1"/>
</dbReference>
<name>R7RPY3_9CLOT</name>
<dbReference type="InterPro" id="IPR013196">
    <property type="entry name" value="HTH_11"/>
</dbReference>
<dbReference type="Pfam" id="PF03099">
    <property type="entry name" value="BPL_LplA_LipB"/>
    <property type="match status" value="1"/>
</dbReference>
<dbReference type="InterPro" id="IPR030855">
    <property type="entry name" value="Bifunct_BirA"/>
</dbReference>
<dbReference type="OrthoDB" id="9807064at2"/>
<dbReference type="Pfam" id="PF08279">
    <property type="entry name" value="HTH_11"/>
    <property type="match status" value="1"/>
</dbReference>
<keyword evidence="1 3" id="KW-0436">Ligase</keyword>
<feature type="binding site" evidence="3">
    <location>
        <begin position="89"/>
        <end position="91"/>
    </location>
    <ligand>
        <name>biotin</name>
        <dbReference type="ChEBI" id="CHEBI:57586"/>
    </ligand>
</feature>
<dbReference type="SUPFAM" id="SSF55681">
    <property type="entry name" value="Class II aaRS and biotin synthetases"/>
    <property type="match status" value="1"/>
</dbReference>
<dbReference type="Gene3D" id="2.30.30.100">
    <property type="match status" value="1"/>
</dbReference>
<comment type="function">
    <text evidence="3">Acts both as a biotin--[acetyl-CoA-carboxylase] ligase and a repressor.</text>
</comment>
<dbReference type="InterPro" id="IPR036388">
    <property type="entry name" value="WH-like_DNA-bd_sf"/>
</dbReference>
<dbReference type="eggNOG" id="COG0340">
    <property type="taxonomic scope" value="Bacteria"/>
</dbReference>
<dbReference type="RefSeq" id="WP_018661854.1">
    <property type="nucleotide sequence ID" value="NZ_HF952018.1"/>
</dbReference>
<dbReference type="GO" id="GO:0003677">
    <property type="term" value="F:DNA binding"/>
    <property type="evidence" value="ECO:0007669"/>
    <property type="project" value="UniProtKB-UniRule"/>
</dbReference>
<evidence type="ECO:0000313" key="5">
    <source>
        <dbReference type="EMBL" id="CDF58094.1"/>
    </source>
</evidence>
<dbReference type="GO" id="GO:0004077">
    <property type="term" value="F:biotin--[biotin carboxyl-carrier protein] ligase activity"/>
    <property type="evidence" value="ECO:0007669"/>
    <property type="project" value="UniProtKB-UniRule"/>
</dbReference>
<dbReference type="GO" id="GO:0005737">
    <property type="term" value="C:cytoplasm"/>
    <property type="evidence" value="ECO:0007669"/>
    <property type="project" value="TreeGrafter"/>
</dbReference>
<proteinExistence type="inferred from homology"/>
<dbReference type="InterPro" id="IPR004408">
    <property type="entry name" value="Biotin_CoA_COase_ligase"/>
</dbReference>
<accession>R7RPY3</accession>
<dbReference type="PANTHER" id="PTHR12835">
    <property type="entry name" value="BIOTIN PROTEIN LIGASE"/>
    <property type="match status" value="1"/>
</dbReference>
<keyword evidence="3" id="KW-0067">ATP-binding</keyword>
<organism evidence="5 6">
    <name type="scientific">Thermobrachium celere DSM 8682</name>
    <dbReference type="NCBI Taxonomy" id="941824"/>
    <lineage>
        <taxon>Bacteria</taxon>
        <taxon>Bacillati</taxon>
        <taxon>Bacillota</taxon>
        <taxon>Clostridia</taxon>
        <taxon>Eubacteriales</taxon>
        <taxon>Clostridiaceae</taxon>
        <taxon>Thermobrachium</taxon>
    </lineage>
</organism>
<evidence type="ECO:0000259" key="4">
    <source>
        <dbReference type="PROSITE" id="PS51733"/>
    </source>
</evidence>